<dbReference type="InterPro" id="IPR011518">
    <property type="entry name" value="Transposase_36"/>
</dbReference>
<name>A0A2I2KSY4_9ACTN</name>
<dbReference type="AlphaFoldDB" id="A0A2I2KSY4"/>
<sequence>MAARLEVLLPRLNERDRRLALGAEARSWGYGGIAAVARATGASRTTIAKGMAELDDEPADRRRVRAVGGGRRRAEVADVGLSAALDALVEPETRGDPESPLRWTTKSTRHLAWELTRAGHEVSHSVVAKILKSAGYSLQSTRKTLEGAQSPDRDAQFRHLNAAAAGFLTAGDPVVSVDTKKKELVGRFTQAGREWHPEGEPEQVETYDFPHLADGKAIPYGVYDLADNTAWVSVGMTHDTSAFAVATIRKWWEKMGREKYPTARRILITADCGGSNGNRPWLWKHQLAAFAAETGLEITVCHYPPGTSKWNKIEHRLFSQLTVNWRGRPLATYQTIVTLIANTTTTTGLTVRCELDPTDYPTKVKVSKQEQEAIPISRHKFHGEWNYTIKAKND</sequence>
<evidence type="ECO:0000313" key="1">
    <source>
        <dbReference type="EMBL" id="SNQ48756.1"/>
    </source>
</evidence>
<gene>
    <name evidence="1" type="ORF">FRACA_2760001</name>
</gene>
<proteinExistence type="predicted"/>
<dbReference type="Pfam" id="PF07592">
    <property type="entry name" value="DDE_Tnp_ISAZ013"/>
    <property type="match status" value="1"/>
</dbReference>
<accession>A0A2I2KSY4</accession>
<dbReference type="NCBIfam" id="NF033519">
    <property type="entry name" value="transpos_ISAzo13"/>
    <property type="match status" value="1"/>
</dbReference>
<protein>
    <submittedName>
        <fullName evidence="1">Transposase</fullName>
    </submittedName>
</protein>
<reference evidence="1 2" key="1">
    <citation type="submission" date="2017-06" db="EMBL/GenBank/DDBJ databases">
        <authorList>
            <person name="Kim H.J."/>
            <person name="Triplett B.A."/>
        </authorList>
    </citation>
    <scope>NUCLEOTIDE SEQUENCE [LARGE SCALE GENOMIC DNA]</scope>
    <source>
        <strain evidence="1">FRACA_ARgP5</strain>
    </source>
</reference>
<dbReference type="EMBL" id="FZMO01000197">
    <property type="protein sequence ID" value="SNQ48756.1"/>
    <property type="molecule type" value="Genomic_DNA"/>
</dbReference>
<dbReference type="OrthoDB" id="8782691at2"/>
<organism evidence="1 2">
    <name type="scientific">Frankia canadensis</name>
    <dbReference type="NCBI Taxonomy" id="1836972"/>
    <lineage>
        <taxon>Bacteria</taxon>
        <taxon>Bacillati</taxon>
        <taxon>Actinomycetota</taxon>
        <taxon>Actinomycetes</taxon>
        <taxon>Frankiales</taxon>
        <taxon>Frankiaceae</taxon>
        <taxon>Frankia</taxon>
    </lineage>
</organism>
<keyword evidence="2" id="KW-1185">Reference proteome</keyword>
<dbReference type="Proteomes" id="UP000234331">
    <property type="component" value="Unassembled WGS sequence"/>
</dbReference>
<dbReference type="RefSeq" id="WP_101832383.1">
    <property type="nucleotide sequence ID" value="NZ_FZMO01000197.1"/>
</dbReference>
<evidence type="ECO:0000313" key="2">
    <source>
        <dbReference type="Proteomes" id="UP000234331"/>
    </source>
</evidence>